<feature type="compositionally biased region" description="Polar residues" evidence="12">
    <location>
        <begin position="1171"/>
        <end position="1180"/>
    </location>
</feature>
<keyword evidence="11" id="KW-0175">Coiled coil</keyword>
<dbReference type="PANTHER" id="PTHR47970">
    <property type="entry name" value="KINESIN-LIKE PROTEIN KIF11"/>
    <property type="match status" value="1"/>
</dbReference>
<evidence type="ECO:0000256" key="12">
    <source>
        <dbReference type="SAM" id="MobiDB-lite"/>
    </source>
</evidence>
<keyword evidence="4" id="KW-0493">Microtubule</keyword>
<dbReference type="Gene3D" id="3.40.850.10">
    <property type="entry name" value="Kinesin motor domain"/>
    <property type="match status" value="1"/>
</dbReference>
<dbReference type="GO" id="GO:0008574">
    <property type="term" value="F:plus-end-directed microtubule motor activity"/>
    <property type="evidence" value="ECO:0000318"/>
    <property type="project" value="GO_Central"/>
</dbReference>
<dbReference type="InterPro" id="IPR019821">
    <property type="entry name" value="Kinesin_motor_CS"/>
</dbReference>
<evidence type="ECO:0000256" key="9">
    <source>
        <dbReference type="ARBA" id="ARBA00034704"/>
    </source>
</evidence>
<keyword evidence="2" id="KW-0813">Transport</keyword>
<evidence type="ECO:0000256" key="2">
    <source>
        <dbReference type="ARBA" id="ARBA00022448"/>
    </source>
</evidence>
<comment type="subcellular location">
    <subcellularLocation>
        <location evidence="1">Cytoplasm</location>
        <location evidence="1">Cytoskeleton</location>
    </subcellularLocation>
</comment>
<dbReference type="GeneID" id="10506790"/>
<evidence type="ECO:0000256" key="1">
    <source>
        <dbReference type="ARBA" id="ARBA00004245"/>
    </source>
</evidence>
<dbReference type="Pfam" id="PF00225">
    <property type="entry name" value="Kinesin"/>
    <property type="match status" value="1"/>
</dbReference>
<keyword evidence="6 10" id="KW-0067">ATP-binding</keyword>
<dbReference type="CDD" id="cd01364">
    <property type="entry name" value="KISc_BimC_Eg5"/>
    <property type="match status" value="1"/>
</dbReference>
<dbReference type="KEGG" id="dpp:DICPUDRAFT_90705"/>
<evidence type="ECO:0000256" key="8">
    <source>
        <dbReference type="ARBA" id="ARBA00023212"/>
    </source>
</evidence>
<dbReference type="GO" id="GO:0007018">
    <property type="term" value="P:microtubule-based movement"/>
    <property type="evidence" value="ECO:0007669"/>
    <property type="project" value="InterPro"/>
</dbReference>
<keyword evidence="8" id="KW-0206">Cytoskeleton</keyword>
<dbReference type="SMART" id="SM00129">
    <property type="entry name" value="KISc"/>
    <property type="match status" value="1"/>
</dbReference>
<evidence type="ECO:0000256" key="11">
    <source>
        <dbReference type="SAM" id="Coils"/>
    </source>
</evidence>
<feature type="compositionally biased region" description="Basic and acidic residues" evidence="12">
    <location>
        <begin position="1029"/>
        <end position="1041"/>
    </location>
</feature>
<evidence type="ECO:0000313" key="15">
    <source>
        <dbReference type="Proteomes" id="UP000001064"/>
    </source>
</evidence>
<dbReference type="GO" id="GO:0072686">
    <property type="term" value="C:mitotic spindle"/>
    <property type="evidence" value="ECO:0000318"/>
    <property type="project" value="GO_Central"/>
</dbReference>
<dbReference type="Proteomes" id="UP000001064">
    <property type="component" value="Unassembled WGS sequence"/>
</dbReference>
<proteinExistence type="inferred from homology"/>
<dbReference type="STRING" id="5786.F1A494"/>
<evidence type="ECO:0000256" key="7">
    <source>
        <dbReference type="ARBA" id="ARBA00023175"/>
    </source>
</evidence>
<reference evidence="15" key="1">
    <citation type="journal article" date="2011" name="Genome Biol.">
        <title>Comparative genomics of the social amoebae Dictyostelium discoideum and Dictyostelium purpureum.</title>
        <authorList>
            <consortium name="US DOE Joint Genome Institute (JGI-PGF)"/>
            <person name="Sucgang R."/>
            <person name="Kuo A."/>
            <person name="Tian X."/>
            <person name="Salerno W."/>
            <person name="Parikh A."/>
            <person name="Feasley C.L."/>
            <person name="Dalin E."/>
            <person name="Tu H."/>
            <person name="Huang E."/>
            <person name="Barry K."/>
            <person name="Lindquist E."/>
            <person name="Shapiro H."/>
            <person name="Bruce D."/>
            <person name="Schmutz J."/>
            <person name="Salamov A."/>
            <person name="Fey P."/>
            <person name="Gaudet P."/>
            <person name="Anjard C."/>
            <person name="Babu M.M."/>
            <person name="Basu S."/>
            <person name="Bushmanova Y."/>
            <person name="van der Wel H."/>
            <person name="Katoh-Kurasawa M."/>
            <person name="Dinh C."/>
            <person name="Coutinho P.M."/>
            <person name="Saito T."/>
            <person name="Elias M."/>
            <person name="Schaap P."/>
            <person name="Kay R.R."/>
            <person name="Henrissat B."/>
            <person name="Eichinger L."/>
            <person name="Rivero F."/>
            <person name="Putnam N.H."/>
            <person name="West C.M."/>
            <person name="Loomis W.F."/>
            <person name="Chisholm R.L."/>
            <person name="Shaulsky G."/>
            <person name="Strassmann J.E."/>
            <person name="Queller D.C."/>
            <person name="Kuspa A."/>
            <person name="Grigoriev I.V."/>
        </authorList>
    </citation>
    <scope>NUCLEOTIDE SEQUENCE [LARGE SCALE GENOMIC DNA]</scope>
    <source>
        <strain evidence="15">QSDP1</strain>
    </source>
</reference>
<dbReference type="InterPro" id="IPR036961">
    <property type="entry name" value="Kinesin_motor_dom_sf"/>
</dbReference>
<dbReference type="PANTHER" id="PTHR47970:SF12">
    <property type="entry name" value="KINESIN FAMILY MEMBER 11"/>
    <property type="match status" value="1"/>
</dbReference>
<evidence type="ECO:0000313" key="14">
    <source>
        <dbReference type="EMBL" id="EGC28989.1"/>
    </source>
</evidence>
<dbReference type="eggNOG" id="KOG0243">
    <property type="taxonomic scope" value="Eukaryota"/>
</dbReference>
<dbReference type="GO" id="GO:0008017">
    <property type="term" value="F:microtubule binding"/>
    <property type="evidence" value="ECO:0007669"/>
    <property type="project" value="InterPro"/>
</dbReference>
<dbReference type="PRINTS" id="PR00380">
    <property type="entry name" value="KINESINHEAVY"/>
</dbReference>
<dbReference type="FunFam" id="3.40.850.10:FF:000019">
    <property type="entry name" value="Kinesin-like protein KIN-5D"/>
    <property type="match status" value="1"/>
</dbReference>
<evidence type="ECO:0000256" key="10">
    <source>
        <dbReference type="PROSITE-ProRule" id="PRU00283"/>
    </source>
</evidence>
<organism evidence="14 15">
    <name type="scientific">Dictyostelium purpureum</name>
    <name type="common">Slime mold</name>
    <dbReference type="NCBI Taxonomy" id="5786"/>
    <lineage>
        <taxon>Eukaryota</taxon>
        <taxon>Amoebozoa</taxon>
        <taxon>Evosea</taxon>
        <taxon>Eumycetozoa</taxon>
        <taxon>Dictyostelia</taxon>
        <taxon>Dictyosteliales</taxon>
        <taxon>Dictyosteliaceae</taxon>
        <taxon>Dictyostelium</taxon>
    </lineage>
</organism>
<dbReference type="GO" id="GO:0005524">
    <property type="term" value="F:ATP binding"/>
    <property type="evidence" value="ECO:0007669"/>
    <property type="project" value="UniProtKB-UniRule"/>
</dbReference>
<dbReference type="PROSITE" id="PS50067">
    <property type="entry name" value="KINESIN_MOTOR_2"/>
    <property type="match status" value="1"/>
</dbReference>
<feature type="compositionally biased region" description="Low complexity" evidence="12">
    <location>
        <begin position="959"/>
        <end position="980"/>
    </location>
</feature>
<dbReference type="EMBL" id="GL871505">
    <property type="protein sequence ID" value="EGC28989.1"/>
    <property type="molecule type" value="Genomic_DNA"/>
</dbReference>
<dbReference type="PROSITE" id="PS00411">
    <property type="entry name" value="KINESIN_MOTOR_1"/>
    <property type="match status" value="1"/>
</dbReference>
<dbReference type="InterPro" id="IPR001752">
    <property type="entry name" value="Kinesin_motor_dom"/>
</dbReference>
<gene>
    <name evidence="14" type="ORF">DICPUDRAFT_90705</name>
</gene>
<dbReference type="OrthoDB" id="3176171at2759"/>
<sequence length="1204" mass="135025">MISGLSVHNQINKKPEKKEQNVQAFVRVRPFSQLEINQGLSAIPVQVAESGKEILCDFKGTTRQYKFDHVFGLDSIQSEVFNIAVRPICDEVLLGFNGTIFVYGQTGTGKTHTMEGRMDSPEQNGIIPRTIDYIFQCLEKAGSDYNIRASHLEIYKEEIFDLLACNGDTVGKPLGLFDTQKGFKIPDLEEIVVNDRHTILGILTKSCKRRQTAETQYNKQSSRSHCIFSITVHVKETTMNGEDLIKIGKLNLVDLAGSENAEKSGNNDRLREAALINKSLLTLGKVITDLSNNEKHIPYRSSQLTKILQDSLGGKTKTSIIATISPSLYNLEETVNTLEYALKAKSIKNTPQINQRMSKNSLLKEQSSEIARLKQLLQAAYDKNGVYLTIDMYESMKKEIEEKSDQITRSDFNIQAARHEISSMRKTFDEQTMLLEDAMNQLDSTKRQYNESKRIIEQMASQDSTLRDHLDDAVSDLGKLHDKVDNMKSTEQENYFNNSQSKEILQHHLEELDHSLQETLQLTQGQFLETLSQQLVEAQESQSKSNQILHKKFLSIIQLIDGSQSLIQDLSSKSSDSAQPLLKLNKDCNDVFTRIDKLVTNLRDSIKMLLHDFSPISFSTDHHQNIIANCLKLVNEHSSKSKDITQSQGAAIQKFSDSMSCWIQSQNQFVEQQKKFHQMFQDKLAQNKSIMEQKLISKISQVVSQFSNGYIDTFQTFQQTMVGNFDHLQKQTLAFNEDSKKAVMDLSSGVLTSSSLSNNLSQEINNCLSSNKTEQLNANLKVMENIEATKKKIETITDNCVDLCDKQKTYFNQFNDKFTDFTSELYKQKDVLGKVKNQKQHASDIIPLIEKSKDQFKNNMDVINKSLEVNKLNIQRSTNECSNHLRALISSIPEFFDSKVTVKTGQTPFKKQFDIPSPISIYNNNKENNNPLSKSQGYNSLFFDGTKSFGSSFLGNSTSNSNNTNNTNSINITHGNSNTSLQTPKKDQKILPQTPKSVKKTAMAPVTPKSTQKQVLFNTNQNSVSKTKISQDLKQQQKQDEINPLTQSKNGLKKSTVLSTTSSSSSSSSTSSSTTSSTSSSSSSSLSSSIAPSPFTSPKMLKNQYAQIQQLPNPQNNSNTFLTPNSNLLNLNTTIGGNPTINFNLLDDSEDDSDTDTRRKPKIPLSKGLRSRNTIASSSKKVGLTPNRKAGPIFCYSTSDKTMK</sequence>
<feature type="binding site" evidence="10">
    <location>
        <begin position="104"/>
        <end position="111"/>
    </location>
    <ligand>
        <name>ATP</name>
        <dbReference type="ChEBI" id="CHEBI:30616"/>
    </ligand>
</feature>
<feature type="domain" description="Kinesin motor" evidence="13">
    <location>
        <begin position="21"/>
        <end position="347"/>
    </location>
</feature>
<evidence type="ECO:0000256" key="6">
    <source>
        <dbReference type="ARBA" id="ARBA00022840"/>
    </source>
</evidence>
<keyword evidence="5 10" id="KW-0547">Nucleotide-binding</keyword>
<feature type="coiled-coil region" evidence="11">
    <location>
        <begin position="428"/>
        <end position="462"/>
    </location>
</feature>
<keyword evidence="7 10" id="KW-0505">Motor protein</keyword>
<dbReference type="OMA" id="RHEISSM"/>
<feature type="compositionally biased region" description="Low complexity" evidence="12">
    <location>
        <begin position="1055"/>
        <end position="1089"/>
    </location>
</feature>
<feature type="compositionally biased region" description="Polar residues" evidence="12">
    <location>
        <begin position="1008"/>
        <end position="1028"/>
    </location>
</feature>
<feature type="region of interest" description="Disordered" evidence="12">
    <location>
        <begin position="1147"/>
        <end position="1184"/>
    </location>
</feature>
<dbReference type="GO" id="GO:0005634">
    <property type="term" value="C:nucleus"/>
    <property type="evidence" value="ECO:0000318"/>
    <property type="project" value="GO_Central"/>
</dbReference>
<evidence type="ECO:0000259" key="13">
    <source>
        <dbReference type="PROSITE" id="PS50067"/>
    </source>
</evidence>
<accession>F1A494</accession>
<keyword evidence="3" id="KW-0963">Cytoplasm</keyword>
<name>F1A494_DICPU</name>
<evidence type="ECO:0000256" key="5">
    <source>
        <dbReference type="ARBA" id="ARBA00022741"/>
    </source>
</evidence>
<dbReference type="VEuPathDB" id="AmoebaDB:DICPUDRAFT_90705"/>
<keyword evidence="15" id="KW-1185">Reference proteome</keyword>
<dbReference type="InterPro" id="IPR047149">
    <property type="entry name" value="KIF11-like"/>
</dbReference>
<evidence type="ECO:0000256" key="3">
    <source>
        <dbReference type="ARBA" id="ARBA00022490"/>
    </source>
</evidence>
<protein>
    <recommendedName>
        <fullName evidence="13">Kinesin motor domain-containing protein</fullName>
    </recommendedName>
</protein>
<comment type="similarity">
    <text evidence="9">Belongs to the TRAFAC class myosin-kinesin ATPase superfamily. Kinesin family. KIN-5/BimC subfamily.</text>
</comment>
<dbReference type="GO" id="GO:0090307">
    <property type="term" value="P:mitotic spindle assembly"/>
    <property type="evidence" value="ECO:0000318"/>
    <property type="project" value="GO_Central"/>
</dbReference>
<dbReference type="FunCoup" id="F1A494">
    <property type="interactions" value="4"/>
</dbReference>
<dbReference type="AlphaFoldDB" id="F1A494"/>
<dbReference type="SUPFAM" id="SSF52540">
    <property type="entry name" value="P-loop containing nucleoside triphosphate hydrolases"/>
    <property type="match status" value="1"/>
</dbReference>
<dbReference type="GO" id="GO:0005876">
    <property type="term" value="C:spindle microtubule"/>
    <property type="evidence" value="ECO:0000318"/>
    <property type="project" value="GO_Central"/>
</dbReference>
<evidence type="ECO:0000256" key="4">
    <source>
        <dbReference type="ARBA" id="ARBA00022701"/>
    </source>
</evidence>
<dbReference type="InterPro" id="IPR047241">
    <property type="entry name" value="KIF11-like_kin_motor_dom"/>
</dbReference>
<dbReference type="RefSeq" id="XP_003294486.1">
    <property type="nucleotide sequence ID" value="XM_003294438.1"/>
</dbReference>
<feature type="region of interest" description="Disordered" evidence="12">
    <location>
        <begin position="959"/>
        <end position="1098"/>
    </location>
</feature>
<dbReference type="InParanoid" id="F1A494"/>
<dbReference type="GO" id="GO:0051231">
    <property type="term" value="P:spindle elongation"/>
    <property type="evidence" value="ECO:0000318"/>
    <property type="project" value="GO_Central"/>
</dbReference>
<dbReference type="InterPro" id="IPR027417">
    <property type="entry name" value="P-loop_NTPase"/>
</dbReference>